<evidence type="ECO:0000256" key="4">
    <source>
        <dbReference type="ARBA" id="ARBA00022737"/>
    </source>
</evidence>
<dbReference type="InterPro" id="IPR050581">
    <property type="entry name" value="CRR_secretory_protein"/>
</dbReference>
<accession>A0A6D2IRH9</accession>
<comment type="similarity">
    <text evidence="5">Belongs to the cysteine-rich repeat secretory protein family.</text>
</comment>
<organism evidence="8 9">
    <name type="scientific">Microthlaspi erraticum</name>
    <dbReference type="NCBI Taxonomy" id="1685480"/>
    <lineage>
        <taxon>Eukaryota</taxon>
        <taxon>Viridiplantae</taxon>
        <taxon>Streptophyta</taxon>
        <taxon>Embryophyta</taxon>
        <taxon>Tracheophyta</taxon>
        <taxon>Spermatophyta</taxon>
        <taxon>Magnoliopsida</taxon>
        <taxon>eudicotyledons</taxon>
        <taxon>Gunneridae</taxon>
        <taxon>Pentapetalae</taxon>
        <taxon>rosids</taxon>
        <taxon>malvids</taxon>
        <taxon>Brassicales</taxon>
        <taxon>Brassicaceae</taxon>
        <taxon>Coluteocarpeae</taxon>
        <taxon>Microthlaspi</taxon>
    </lineage>
</organism>
<dbReference type="AlphaFoldDB" id="A0A6D2IRH9"/>
<evidence type="ECO:0000256" key="6">
    <source>
        <dbReference type="SAM" id="SignalP"/>
    </source>
</evidence>
<evidence type="ECO:0000256" key="2">
    <source>
        <dbReference type="ARBA" id="ARBA00022525"/>
    </source>
</evidence>
<feature type="domain" description="Gnk2-homologous" evidence="7">
    <location>
        <begin position="36"/>
        <end position="119"/>
    </location>
</feature>
<feature type="chain" id="PRO_5025453931" description="Gnk2-homologous domain-containing protein" evidence="6">
    <location>
        <begin position="30"/>
        <end position="119"/>
    </location>
</feature>
<reference evidence="8" key="1">
    <citation type="submission" date="2020-01" db="EMBL/GenBank/DDBJ databases">
        <authorList>
            <person name="Mishra B."/>
        </authorList>
    </citation>
    <scope>NUCLEOTIDE SEQUENCE [LARGE SCALE GENOMIC DNA]</scope>
</reference>
<dbReference type="PANTHER" id="PTHR32411">
    <property type="entry name" value="CYSTEINE-RICH REPEAT SECRETORY PROTEIN 38-RELATED"/>
    <property type="match status" value="1"/>
</dbReference>
<proteinExistence type="inferred from homology"/>
<keyword evidence="4" id="KW-0677">Repeat</keyword>
<dbReference type="GO" id="GO:0005576">
    <property type="term" value="C:extracellular region"/>
    <property type="evidence" value="ECO:0007669"/>
    <property type="project" value="UniProtKB-SubCell"/>
</dbReference>
<dbReference type="InterPro" id="IPR002902">
    <property type="entry name" value="GNK2"/>
</dbReference>
<dbReference type="PROSITE" id="PS51473">
    <property type="entry name" value="GNK2"/>
    <property type="match status" value="1"/>
</dbReference>
<dbReference type="InterPro" id="IPR038408">
    <property type="entry name" value="GNK2_sf"/>
</dbReference>
<evidence type="ECO:0000259" key="7">
    <source>
        <dbReference type="PROSITE" id="PS51473"/>
    </source>
</evidence>
<name>A0A6D2IRH9_9BRAS</name>
<dbReference type="Pfam" id="PF01657">
    <property type="entry name" value="Stress-antifung"/>
    <property type="match status" value="1"/>
</dbReference>
<keyword evidence="2" id="KW-0964">Secreted</keyword>
<comment type="subcellular location">
    <subcellularLocation>
        <location evidence="1">Secreted</location>
    </subcellularLocation>
</comment>
<dbReference type="CDD" id="cd23509">
    <property type="entry name" value="Gnk2-like"/>
    <property type="match status" value="1"/>
</dbReference>
<gene>
    <name evidence="8" type="ORF">MERR_LOCUS17481</name>
</gene>
<feature type="signal peptide" evidence="6">
    <location>
        <begin position="1"/>
        <end position="29"/>
    </location>
</feature>
<dbReference type="Gene3D" id="3.30.430.20">
    <property type="entry name" value="Gnk2 domain, C-X8-C-X2-C motif"/>
    <property type="match status" value="1"/>
</dbReference>
<evidence type="ECO:0000313" key="9">
    <source>
        <dbReference type="Proteomes" id="UP000467841"/>
    </source>
</evidence>
<evidence type="ECO:0000313" key="8">
    <source>
        <dbReference type="EMBL" id="CAA7030246.1"/>
    </source>
</evidence>
<dbReference type="OrthoDB" id="1110548at2759"/>
<evidence type="ECO:0000256" key="5">
    <source>
        <dbReference type="ARBA" id="ARBA00038515"/>
    </source>
</evidence>
<keyword evidence="3 6" id="KW-0732">Signal</keyword>
<keyword evidence="9" id="KW-1185">Reference proteome</keyword>
<protein>
    <recommendedName>
        <fullName evidence="7">Gnk2-homologous domain-containing protein</fullName>
    </recommendedName>
</protein>
<sequence>MYSSYSRTNHLVLVHILAIELILIRSVSSLNLTNAYLHHKCLPSEGTYKAGSKYEKDLNIITRRLSAYSFPDGFRHISYGDAPNSVSVIFQCRGDSYGSFCRSCFSTALAGVMPVDLYL</sequence>
<dbReference type="PANTHER" id="PTHR32411:SF54">
    <property type="entry name" value="CYSTEINE-RICH REPEAT SECRETORY PROTEIN 29-RELATED"/>
    <property type="match status" value="1"/>
</dbReference>
<evidence type="ECO:0000256" key="3">
    <source>
        <dbReference type="ARBA" id="ARBA00022729"/>
    </source>
</evidence>
<dbReference type="EMBL" id="CACVBM020001092">
    <property type="protein sequence ID" value="CAA7030246.1"/>
    <property type="molecule type" value="Genomic_DNA"/>
</dbReference>
<comment type="caution">
    <text evidence="8">The sequence shown here is derived from an EMBL/GenBank/DDBJ whole genome shotgun (WGS) entry which is preliminary data.</text>
</comment>
<dbReference type="Proteomes" id="UP000467841">
    <property type="component" value="Unassembled WGS sequence"/>
</dbReference>
<evidence type="ECO:0000256" key="1">
    <source>
        <dbReference type="ARBA" id="ARBA00004613"/>
    </source>
</evidence>